<evidence type="ECO:0000313" key="1">
    <source>
        <dbReference type="EMBL" id="PXV65561.1"/>
    </source>
</evidence>
<accession>A0A318ECR5</accession>
<protein>
    <submittedName>
        <fullName evidence="1">Phosphonate C-P lyase system protein PhnH</fullName>
    </submittedName>
</protein>
<organism evidence="1 2">
    <name type="scientific">Halanaerobium congolense</name>
    <dbReference type="NCBI Taxonomy" id="54121"/>
    <lineage>
        <taxon>Bacteria</taxon>
        <taxon>Bacillati</taxon>
        <taxon>Bacillota</taxon>
        <taxon>Clostridia</taxon>
        <taxon>Halanaerobiales</taxon>
        <taxon>Halanaerobiaceae</taxon>
        <taxon>Halanaerobium</taxon>
    </lineage>
</organism>
<name>A0A318ECR5_9FIRM</name>
<dbReference type="InterPro" id="IPR008772">
    <property type="entry name" value="Phosphonate_metab_PhnH"/>
</dbReference>
<dbReference type="EMBL" id="QICM01000013">
    <property type="protein sequence ID" value="PXV65561.1"/>
    <property type="molecule type" value="Genomic_DNA"/>
</dbReference>
<dbReference type="GO" id="GO:0016829">
    <property type="term" value="F:lyase activity"/>
    <property type="evidence" value="ECO:0007669"/>
    <property type="project" value="UniProtKB-KW"/>
</dbReference>
<dbReference type="InterPro" id="IPR038058">
    <property type="entry name" value="PhnH-like_sp"/>
</dbReference>
<dbReference type="NCBIfam" id="TIGR03292">
    <property type="entry name" value="PhnH_redo"/>
    <property type="match status" value="1"/>
</dbReference>
<reference evidence="1 2" key="1">
    <citation type="submission" date="2018-04" db="EMBL/GenBank/DDBJ databases">
        <title>Subsurface microbial communities from deep shales in Ohio and West Virginia, USA.</title>
        <authorList>
            <person name="Wrighton K."/>
        </authorList>
    </citation>
    <scope>NUCLEOTIDE SEQUENCE [LARGE SCALE GENOMIC DNA]</scope>
    <source>
        <strain evidence="1 2">MSL28</strain>
    </source>
</reference>
<comment type="caution">
    <text evidence="1">The sequence shown here is derived from an EMBL/GenBank/DDBJ whole genome shotgun (WGS) entry which is preliminary data.</text>
</comment>
<gene>
    <name evidence="1" type="ORF">C8C78_1136</name>
</gene>
<dbReference type="Gene3D" id="3.40.50.11310">
    <property type="entry name" value="Bacterial phosphonate metabolism protein PhnH"/>
    <property type="match status" value="1"/>
</dbReference>
<dbReference type="AlphaFoldDB" id="A0A318ECR5"/>
<proteinExistence type="predicted"/>
<dbReference type="RefSeq" id="WP_110300919.1">
    <property type="nucleotide sequence ID" value="NZ_QICM01000013.1"/>
</dbReference>
<dbReference type="SUPFAM" id="SSF159709">
    <property type="entry name" value="PhnH-like"/>
    <property type="match status" value="1"/>
</dbReference>
<keyword evidence="1" id="KW-0456">Lyase</keyword>
<dbReference type="GO" id="GO:0019634">
    <property type="term" value="P:organic phosphonate metabolic process"/>
    <property type="evidence" value="ECO:0007669"/>
    <property type="project" value="InterPro"/>
</dbReference>
<evidence type="ECO:0000313" key="2">
    <source>
        <dbReference type="Proteomes" id="UP000247389"/>
    </source>
</evidence>
<dbReference type="Pfam" id="PF05845">
    <property type="entry name" value="PhnH"/>
    <property type="match status" value="1"/>
</dbReference>
<sequence>MSISVFDNNKMIKYSQNIFNTMLYNMSRPGEVGSIKPYPSENEFNLEVQSTLGIAYTLLDTEVSFYSTKSFTEKFDDYIEIITTSKRTELKNADYIFMSTDDNPELILEAKKGNLNYPERGASVIIRGIEFDKNNKNISLSGPGIKDEIHLPLKNKYNKLLLTIKKINSEYPLGIDFFLHNKDSLTCIARTSDILIGGDK</sequence>
<dbReference type="Proteomes" id="UP000247389">
    <property type="component" value="Unassembled WGS sequence"/>
</dbReference>